<dbReference type="EMBL" id="KQ484946">
    <property type="protein sequence ID" value="KYP33254.1"/>
    <property type="molecule type" value="Genomic_DNA"/>
</dbReference>
<evidence type="ECO:0000313" key="2">
    <source>
        <dbReference type="Proteomes" id="UP000075243"/>
    </source>
</evidence>
<dbReference type="AlphaFoldDB" id="A0A151QSM8"/>
<dbReference type="Proteomes" id="UP000075243">
    <property type="component" value="Unassembled WGS sequence"/>
</dbReference>
<evidence type="ECO:0000313" key="1">
    <source>
        <dbReference type="EMBL" id="KYP33254.1"/>
    </source>
</evidence>
<name>A0A151QSM8_CAJCA</name>
<keyword evidence="2" id="KW-1185">Reference proteome</keyword>
<gene>
    <name evidence="1" type="ORF">KK1_045899</name>
</gene>
<dbReference type="Gramene" id="C.cajan_40906.t">
    <property type="protein sequence ID" value="C.cajan_40906.t"/>
    <property type="gene ID" value="C.cajan_40906"/>
</dbReference>
<proteinExistence type="predicted"/>
<sequence>MRRPFLRKETGEFRPARLLLDPGMAPGDLCPLMNRMVLRPLHLIPTAGIDLMRPAHYYYEKSPAFSLRY</sequence>
<protein>
    <submittedName>
        <fullName evidence="1">Uncharacterized protein</fullName>
    </submittedName>
</protein>
<reference evidence="1" key="1">
    <citation type="journal article" date="2012" name="Nat. Biotechnol.">
        <title>Draft genome sequence of pigeonpea (Cajanus cajan), an orphan legume crop of resource-poor farmers.</title>
        <authorList>
            <person name="Varshney R.K."/>
            <person name="Chen W."/>
            <person name="Li Y."/>
            <person name="Bharti A.K."/>
            <person name="Saxena R.K."/>
            <person name="Schlueter J.A."/>
            <person name="Donoghue M.T."/>
            <person name="Azam S."/>
            <person name="Fan G."/>
            <person name="Whaley A.M."/>
            <person name="Farmer A.D."/>
            <person name="Sheridan J."/>
            <person name="Iwata A."/>
            <person name="Tuteja R."/>
            <person name="Penmetsa R.V."/>
            <person name="Wu W."/>
            <person name="Upadhyaya H.D."/>
            <person name="Yang S.P."/>
            <person name="Shah T."/>
            <person name="Saxena K.B."/>
            <person name="Michael T."/>
            <person name="McCombie W.R."/>
            <person name="Yang B."/>
            <person name="Zhang G."/>
            <person name="Yang H."/>
            <person name="Wang J."/>
            <person name="Spillane C."/>
            <person name="Cook D.R."/>
            <person name="May G.D."/>
            <person name="Xu X."/>
            <person name="Jackson S.A."/>
        </authorList>
    </citation>
    <scope>NUCLEOTIDE SEQUENCE [LARGE SCALE GENOMIC DNA]</scope>
</reference>
<accession>A0A151QSM8</accession>
<organism evidence="1 2">
    <name type="scientific">Cajanus cajan</name>
    <name type="common">Pigeon pea</name>
    <name type="synonym">Cajanus indicus</name>
    <dbReference type="NCBI Taxonomy" id="3821"/>
    <lineage>
        <taxon>Eukaryota</taxon>
        <taxon>Viridiplantae</taxon>
        <taxon>Streptophyta</taxon>
        <taxon>Embryophyta</taxon>
        <taxon>Tracheophyta</taxon>
        <taxon>Spermatophyta</taxon>
        <taxon>Magnoliopsida</taxon>
        <taxon>eudicotyledons</taxon>
        <taxon>Gunneridae</taxon>
        <taxon>Pentapetalae</taxon>
        <taxon>rosids</taxon>
        <taxon>fabids</taxon>
        <taxon>Fabales</taxon>
        <taxon>Fabaceae</taxon>
        <taxon>Papilionoideae</taxon>
        <taxon>50 kb inversion clade</taxon>
        <taxon>NPAAA clade</taxon>
        <taxon>indigoferoid/millettioid clade</taxon>
        <taxon>Phaseoleae</taxon>
        <taxon>Cajanus</taxon>
    </lineage>
</organism>